<evidence type="ECO:0000256" key="5">
    <source>
        <dbReference type="ARBA" id="ARBA00023002"/>
    </source>
</evidence>
<comment type="similarity">
    <text evidence="2 9">Belongs to the cytochrome P450 family.</text>
</comment>
<evidence type="ECO:0000256" key="8">
    <source>
        <dbReference type="PIRSR" id="PIRSR602403-1"/>
    </source>
</evidence>
<dbReference type="Gene3D" id="1.10.630.10">
    <property type="entry name" value="Cytochrome P450"/>
    <property type="match status" value="1"/>
</dbReference>
<dbReference type="CDD" id="cd11041">
    <property type="entry name" value="CYP503A1-like"/>
    <property type="match status" value="1"/>
</dbReference>
<keyword evidence="7 9" id="KW-0503">Monooxygenase</keyword>
<dbReference type="PROSITE" id="PS00086">
    <property type="entry name" value="CYTOCHROME_P450"/>
    <property type="match status" value="1"/>
</dbReference>
<feature type="binding site" description="axial binding residue" evidence="8">
    <location>
        <position position="134"/>
    </location>
    <ligand>
        <name>heme</name>
        <dbReference type="ChEBI" id="CHEBI:30413"/>
    </ligand>
    <ligandPart>
        <name>Fe</name>
        <dbReference type="ChEBI" id="CHEBI:18248"/>
    </ligandPart>
</feature>
<dbReference type="PANTHER" id="PTHR46206">
    <property type="entry name" value="CYTOCHROME P450"/>
    <property type="match status" value="1"/>
</dbReference>
<dbReference type="PANTHER" id="PTHR46206:SF2">
    <property type="entry name" value="CYTOCHROME P450 MONOOXYGENASE AUSG-RELATED"/>
    <property type="match status" value="1"/>
</dbReference>
<dbReference type="KEGG" id="ela:UCREL1_4257"/>
<comment type="cofactor">
    <cofactor evidence="1 8">
        <name>heme</name>
        <dbReference type="ChEBI" id="CHEBI:30413"/>
    </cofactor>
</comment>
<evidence type="ECO:0000256" key="9">
    <source>
        <dbReference type="RuleBase" id="RU000461"/>
    </source>
</evidence>
<dbReference type="InterPro" id="IPR002403">
    <property type="entry name" value="Cyt_P450_E_grp-IV"/>
</dbReference>
<dbReference type="OrthoDB" id="1844152at2759"/>
<dbReference type="EMBL" id="KB706190">
    <property type="protein sequence ID" value="EMR68727.1"/>
    <property type="molecule type" value="Genomic_DNA"/>
</dbReference>
<proteinExistence type="inferred from homology"/>
<reference evidence="11" key="1">
    <citation type="journal article" date="2013" name="Genome Announc.">
        <title>Draft genome sequence of the grapevine dieback fungus Eutypa lata UCR-EL1.</title>
        <authorList>
            <person name="Blanco-Ulate B."/>
            <person name="Rolshausen P.E."/>
            <person name="Cantu D."/>
        </authorList>
    </citation>
    <scope>NUCLEOTIDE SEQUENCE [LARGE SCALE GENOMIC DNA]</scope>
    <source>
        <strain evidence="11">UCR-EL1</strain>
    </source>
</reference>
<dbReference type="Pfam" id="PF00067">
    <property type="entry name" value="p450"/>
    <property type="match status" value="1"/>
</dbReference>
<dbReference type="GO" id="GO:0004497">
    <property type="term" value="F:monooxygenase activity"/>
    <property type="evidence" value="ECO:0007669"/>
    <property type="project" value="UniProtKB-KW"/>
</dbReference>
<dbReference type="HOGENOM" id="CLU_022195_6_0_1"/>
<dbReference type="GO" id="GO:0020037">
    <property type="term" value="F:heme binding"/>
    <property type="evidence" value="ECO:0007669"/>
    <property type="project" value="InterPro"/>
</dbReference>
<dbReference type="GO" id="GO:0005506">
    <property type="term" value="F:iron ion binding"/>
    <property type="evidence" value="ECO:0007669"/>
    <property type="project" value="InterPro"/>
</dbReference>
<dbReference type="Proteomes" id="UP000012174">
    <property type="component" value="Unassembled WGS sequence"/>
</dbReference>
<keyword evidence="3 8" id="KW-0349">Heme</keyword>
<keyword evidence="6 8" id="KW-0408">Iron</keyword>
<organism evidence="10 11">
    <name type="scientific">Eutypa lata (strain UCR-EL1)</name>
    <name type="common">Grapevine dieback disease fungus</name>
    <name type="synonym">Eutypa armeniacae</name>
    <dbReference type="NCBI Taxonomy" id="1287681"/>
    <lineage>
        <taxon>Eukaryota</taxon>
        <taxon>Fungi</taxon>
        <taxon>Dikarya</taxon>
        <taxon>Ascomycota</taxon>
        <taxon>Pezizomycotina</taxon>
        <taxon>Sordariomycetes</taxon>
        <taxon>Xylariomycetidae</taxon>
        <taxon>Xylariales</taxon>
        <taxon>Diatrypaceae</taxon>
        <taxon>Eutypa</taxon>
    </lineage>
</organism>
<keyword evidence="4 8" id="KW-0479">Metal-binding</keyword>
<dbReference type="PRINTS" id="PR00385">
    <property type="entry name" value="P450"/>
</dbReference>
<evidence type="ECO:0000313" key="10">
    <source>
        <dbReference type="EMBL" id="EMR68727.1"/>
    </source>
</evidence>
<dbReference type="InterPro" id="IPR036396">
    <property type="entry name" value="Cyt_P450_sf"/>
</dbReference>
<evidence type="ECO:0000256" key="1">
    <source>
        <dbReference type="ARBA" id="ARBA00001971"/>
    </source>
</evidence>
<accession>M7SWR6</accession>
<evidence type="ECO:0000256" key="4">
    <source>
        <dbReference type="ARBA" id="ARBA00022723"/>
    </source>
</evidence>
<evidence type="ECO:0000256" key="2">
    <source>
        <dbReference type="ARBA" id="ARBA00010617"/>
    </source>
</evidence>
<dbReference type="InterPro" id="IPR001128">
    <property type="entry name" value="Cyt_P450"/>
</dbReference>
<name>M7SWR6_EUTLA</name>
<evidence type="ECO:0000256" key="6">
    <source>
        <dbReference type="ARBA" id="ARBA00023004"/>
    </source>
</evidence>
<evidence type="ECO:0000256" key="7">
    <source>
        <dbReference type="ARBA" id="ARBA00023033"/>
    </source>
</evidence>
<gene>
    <name evidence="10" type="ORF">UCREL1_4257</name>
</gene>
<dbReference type="PRINTS" id="PR00465">
    <property type="entry name" value="EP450IV"/>
</dbReference>
<dbReference type="GO" id="GO:0016705">
    <property type="term" value="F:oxidoreductase activity, acting on paired donors, with incorporation or reduction of molecular oxygen"/>
    <property type="evidence" value="ECO:0007669"/>
    <property type="project" value="InterPro"/>
</dbReference>
<sequence>MIQLAQHQELFEPLRNEVLEALHPSGLNKMALLNLKLMDSVIKETQRLKPLLISTMRRIALKDITLSNGLVIRKGRKLLVDNLQMQDSTYYEDPLRFDAYRFLRMRQIPGQENHSQLASTSIEHMGFGHGLHACPGRFFAANEIKILLCHLVLKYEWKLVDGCVPRPFDAGYAVIGDPEVKFMVRRRQPEMDIDALE</sequence>
<evidence type="ECO:0000313" key="11">
    <source>
        <dbReference type="Proteomes" id="UP000012174"/>
    </source>
</evidence>
<dbReference type="OMA" id="PYNDILE"/>
<dbReference type="InterPro" id="IPR017972">
    <property type="entry name" value="Cyt_P450_CS"/>
</dbReference>
<keyword evidence="5 9" id="KW-0560">Oxidoreductase</keyword>
<dbReference type="AlphaFoldDB" id="M7SWR6"/>
<keyword evidence="11" id="KW-1185">Reference proteome</keyword>
<dbReference type="eggNOG" id="KOG0156">
    <property type="taxonomic scope" value="Eukaryota"/>
</dbReference>
<evidence type="ECO:0000256" key="3">
    <source>
        <dbReference type="ARBA" id="ARBA00022617"/>
    </source>
</evidence>
<dbReference type="SUPFAM" id="SSF48264">
    <property type="entry name" value="Cytochrome P450"/>
    <property type="match status" value="1"/>
</dbReference>
<protein>
    <submittedName>
        <fullName evidence="10">Putative trichothecene c-8 hydroxylase protein</fullName>
    </submittedName>
</protein>